<sequence length="144" mass="15720">MVSALAQVIGSTENNPLHQFNQNPLTSSHYNATQQDQSQSAPQHQAPSRPPLLSQQTYPNLFHYSQALPGGDSEVNYAIPPGFYGGDQRFLSRTLSTTSSSSSSSSSNPQQQQQQDDLIRFSMQLGGTSSSSAPRNLDFSHHPR</sequence>
<dbReference type="Proteomes" id="UP001164250">
    <property type="component" value="Chromosome 1"/>
</dbReference>
<comment type="caution">
    <text evidence="1">The sequence shown here is derived from an EMBL/GenBank/DDBJ whole genome shotgun (WGS) entry which is preliminary data.</text>
</comment>
<accession>A0ACC1C664</accession>
<reference evidence="2" key="1">
    <citation type="journal article" date="2023" name="G3 (Bethesda)">
        <title>Genome assembly and association tests identify interacting loci associated with vigor, precocity, and sex in interspecific pistachio rootstocks.</title>
        <authorList>
            <person name="Palmer W."/>
            <person name="Jacygrad E."/>
            <person name="Sagayaradj S."/>
            <person name="Cavanaugh K."/>
            <person name="Han R."/>
            <person name="Bertier L."/>
            <person name="Beede B."/>
            <person name="Kafkas S."/>
            <person name="Golino D."/>
            <person name="Preece J."/>
            <person name="Michelmore R."/>
        </authorList>
    </citation>
    <scope>NUCLEOTIDE SEQUENCE [LARGE SCALE GENOMIC DNA]</scope>
</reference>
<organism evidence="1 2">
    <name type="scientific">Pistacia atlantica</name>
    <dbReference type="NCBI Taxonomy" id="434234"/>
    <lineage>
        <taxon>Eukaryota</taxon>
        <taxon>Viridiplantae</taxon>
        <taxon>Streptophyta</taxon>
        <taxon>Embryophyta</taxon>
        <taxon>Tracheophyta</taxon>
        <taxon>Spermatophyta</taxon>
        <taxon>Magnoliopsida</taxon>
        <taxon>eudicotyledons</taxon>
        <taxon>Gunneridae</taxon>
        <taxon>Pentapetalae</taxon>
        <taxon>rosids</taxon>
        <taxon>malvids</taxon>
        <taxon>Sapindales</taxon>
        <taxon>Anacardiaceae</taxon>
        <taxon>Pistacia</taxon>
    </lineage>
</organism>
<name>A0ACC1C664_9ROSI</name>
<keyword evidence="2" id="KW-1185">Reference proteome</keyword>
<gene>
    <name evidence="1" type="ORF">Patl1_01324</name>
</gene>
<proteinExistence type="predicted"/>
<evidence type="ECO:0000313" key="2">
    <source>
        <dbReference type="Proteomes" id="UP001164250"/>
    </source>
</evidence>
<dbReference type="EMBL" id="CM047897">
    <property type="protein sequence ID" value="KAJ0111112.1"/>
    <property type="molecule type" value="Genomic_DNA"/>
</dbReference>
<protein>
    <submittedName>
        <fullName evidence="1">Uncharacterized protein</fullName>
    </submittedName>
</protein>
<evidence type="ECO:0000313" key="1">
    <source>
        <dbReference type="EMBL" id="KAJ0111112.1"/>
    </source>
</evidence>